<dbReference type="Pfam" id="PF01553">
    <property type="entry name" value="Acyltransferase"/>
    <property type="match status" value="1"/>
</dbReference>
<name>A0A9X4LJ13_9BURK</name>
<feature type="domain" description="Phospholipid/glycerol acyltransferase" evidence="6">
    <location>
        <begin position="81"/>
        <end position="196"/>
    </location>
</feature>
<evidence type="ECO:0000256" key="3">
    <source>
        <dbReference type="ARBA" id="ARBA00023315"/>
    </source>
</evidence>
<evidence type="ECO:0000313" key="7">
    <source>
        <dbReference type="EMBL" id="MDG0861775.1"/>
    </source>
</evidence>
<keyword evidence="5" id="KW-0472">Membrane</keyword>
<dbReference type="GO" id="GO:0003841">
    <property type="term" value="F:1-acylglycerol-3-phosphate O-acyltransferase activity"/>
    <property type="evidence" value="ECO:0007669"/>
    <property type="project" value="TreeGrafter"/>
</dbReference>
<dbReference type="PANTHER" id="PTHR10434">
    <property type="entry name" value="1-ACYL-SN-GLYCEROL-3-PHOSPHATE ACYLTRANSFERASE"/>
    <property type="match status" value="1"/>
</dbReference>
<keyword evidence="2" id="KW-0808">Transferase</keyword>
<dbReference type="PANTHER" id="PTHR10434:SF40">
    <property type="entry name" value="1-ACYL-SN-GLYCEROL-3-PHOSPHATE ACYLTRANSFERASE"/>
    <property type="match status" value="1"/>
</dbReference>
<sequence length="284" mass="31503">MSTLLSAIRSLIFVVVLIVTVIPWALGVLLLSVFRRGDPVYWACAGWLKVAIWSARFICGIRWRISGAENLPSASDRRAGVVLLSKHQSTWETFAYPALLSHPLAYVFKRELLYVPFFGWAMARMDMIHIDRGRRTEAWNKVLKQGKRLGGQGNWVIMFPEGTRIPRGQAGDYKTGGTRLAIEAGLPVVPIAATAARCWPRKSFLLRPGVVDISIGRQIRPEGRNPTELMQEVKDWIEGEMHRLDPDGYSPPPTGFAGPLEGGTASGPAKPAPRQSLDQTHDSH</sequence>
<protein>
    <submittedName>
        <fullName evidence="7">1-acyl-sn-glycerol-3-phosphate acyltransferase</fullName>
    </submittedName>
</protein>
<feature type="region of interest" description="Disordered" evidence="4">
    <location>
        <begin position="242"/>
        <end position="284"/>
    </location>
</feature>
<comment type="caution">
    <text evidence="7">The sequence shown here is derived from an EMBL/GenBank/DDBJ whole genome shotgun (WGS) entry which is preliminary data.</text>
</comment>
<proteinExistence type="predicted"/>
<keyword evidence="5" id="KW-1133">Transmembrane helix</keyword>
<evidence type="ECO:0000256" key="2">
    <source>
        <dbReference type="ARBA" id="ARBA00022679"/>
    </source>
</evidence>
<keyword evidence="5" id="KW-0812">Transmembrane</keyword>
<comment type="pathway">
    <text evidence="1">Lipid metabolism.</text>
</comment>
<dbReference type="RefSeq" id="WP_268151215.1">
    <property type="nucleotide sequence ID" value="NZ_JAPPUW010000011.1"/>
</dbReference>
<dbReference type="SUPFAM" id="SSF69593">
    <property type="entry name" value="Glycerol-3-phosphate (1)-acyltransferase"/>
    <property type="match status" value="1"/>
</dbReference>
<keyword evidence="8" id="KW-1185">Reference proteome</keyword>
<dbReference type="EMBL" id="SGUG01000005">
    <property type="protein sequence ID" value="MDG0861775.1"/>
    <property type="molecule type" value="Genomic_DNA"/>
</dbReference>
<evidence type="ECO:0000256" key="1">
    <source>
        <dbReference type="ARBA" id="ARBA00005189"/>
    </source>
</evidence>
<reference evidence="7" key="1">
    <citation type="submission" date="2019-02" db="EMBL/GenBank/DDBJ databases">
        <title>Draft genome of the type strain Pelomonas aquatica CCUG 52575T.</title>
        <authorList>
            <person name="Gomila M."/>
            <person name="Lalucat J."/>
        </authorList>
    </citation>
    <scope>NUCLEOTIDE SEQUENCE</scope>
    <source>
        <strain evidence="7">CCUG 52575</strain>
    </source>
</reference>
<feature type="transmembrane region" description="Helical" evidence="5">
    <location>
        <begin position="12"/>
        <end position="34"/>
    </location>
</feature>
<evidence type="ECO:0000256" key="5">
    <source>
        <dbReference type="SAM" id="Phobius"/>
    </source>
</evidence>
<organism evidence="7 8">
    <name type="scientific">Pelomonas aquatica</name>
    <dbReference type="NCBI Taxonomy" id="431058"/>
    <lineage>
        <taxon>Bacteria</taxon>
        <taxon>Pseudomonadati</taxon>
        <taxon>Pseudomonadota</taxon>
        <taxon>Betaproteobacteria</taxon>
        <taxon>Burkholderiales</taxon>
        <taxon>Sphaerotilaceae</taxon>
        <taxon>Roseateles</taxon>
    </lineage>
</organism>
<dbReference type="Proteomes" id="UP001152766">
    <property type="component" value="Unassembled WGS sequence"/>
</dbReference>
<keyword evidence="3 7" id="KW-0012">Acyltransferase</keyword>
<dbReference type="GO" id="GO:0006654">
    <property type="term" value="P:phosphatidic acid biosynthetic process"/>
    <property type="evidence" value="ECO:0007669"/>
    <property type="project" value="TreeGrafter"/>
</dbReference>
<gene>
    <name evidence="7" type="ORF">EXJ73_04715</name>
</gene>
<evidence type="ECO:0000259" key="6">
    <source>
        <dbReference type="SMART" id="SM00563"/>
    </source>
</evidence>
<dbReference type="CDD" id="cd07989">
    <property type="entry name" value="LPLAT_AGPAT-like"/>
    <property type="match status" value="1"/>
</dbReference>
<dbReference type="AlphaFoldDB" id="A0A9X4LJ13"/>
<dbReference type="SMART" id="SM00563">
    <property type="entry name" value="PlsC"/>
    <property type="match status" value="1"/>
</dbReference>
<evidence type="ECO:0000313" key="8">
    <source>
        <dbReference type="Proteomes" id="UP001152766"/>
    </source>
</evidence>
<dbReference type="InterPro" id="IPR002123">
    <property type="entry name" value="Plipid/glycerol_acylTrfase"/>
</dbReference>
<accession>A0A9X4LJ13</accession>
<evidence type="ECO:0000256" key="4">
    <source>
        <dbReference type="SAM" id="MobiDB-lite"/>
    </source>
</evidence>